<sequence>MIETWEFRAAMARLGAAVNIIVTDGPAGRHGMTASAVCSVSDDPASLLLCINKSARMHDVLKGNGRLTVNVLAGGQAGLSGAFADKTLDMDARFAAADWIMSDHGVPALTGALAAFGCAVASVVEMGSHSIFLCEVQHLMIGEEKSGLVYFARQYHALPMRDAA</sequence>
<proteinExistence type="predicted"/>
<dbReference type="Proteomes" id="UP000052232">
    <property type="component" value="Unassembled WGS sequence"/>
</dbReference>
<protein>
    <submittedName>
        <fullName evidence="3">FMN reductase</fullName>
    </submittedName>
</protein>
<accession>A0A0J7XK98</accession>
<dbReference type="GO" id="GO:0042602">
    <property type="term" value="F:riboflavin reductase (NADPH) activity"/>
    <property type="evidence" value="ECO:0007669"/>
    <property type="project" value="TreeGrafter"/>
</dbReference>
<evidence type="ECO:0000313" key="3">
    <source>
        <dbReference type="EMBL" id="KMS52079.1"/>
    </source>
</evidence>
<dbReference type="PATRIC" id="fig|1420583.3.peg.4207"/>
<dbReference type="InterPro" id="IPR002563">
    <property type="entry name" value="Flavin_Rdtase-like_dom"/>
</dbReference>
<dbReference type="GO" id="GO:0010181">
    <property type="term" value="F:FMN binding"/>
    <property type="evidence" value="ECO:0007669"/>
    <property type="project" value="InterPro"/>
</dbReference>
<keyword evidence="4" id="KW-1185">Reference proteome</keyword>
<evidence type="ECO:0000259" key="2">
    <source>
        <dbReference type="SMART" id="SM00903"/>
    </source>
</evidence>
<keyword evidence="1" id="KW-0560">Oxidoreductase</keyword>
<reference evidence="3 4" key="1">
    <citation type="journal article" date="2015" name="G3 (Bethesda)">
        <title>Insights into Ongoing Evolution of the Hexachlorocyclohexane Catabolic Pathway from Comparative Genomics of Ten Sphingomonadaceae Strains.</title>
        <authorList>
            <person name="Pearce S.L."/>
            <person name="Oakeshott J.G."/>
            <person name="Pandey G."/>
        </authorList>
    </citation>
    <scope>NUCLEOTIDE SEQUENCE [LARGE SCALE GENOMIC DNA]</scope>
    <source>
        <strain evidence="3 4">LL01</strain>
    </source>
</reference>
<dbReference type="InterPro" id="IPR050268">
    <property type="entry name" value="NADH-dep_flavin_reductase"/>
</dbReference>
<name>A0A0J7XK98_9SPHN</name>
<dbReference type="PANTHER" id="PTHR30466:SF1">
    <property type="entry name" value="FMN REDUCTASE (NADH) RUTF"/>
    <property type="match status" value="1"/>
</dbReference>
<feature type="domain" description="Flavin reductase like" evidence="2">
    <location>
        <begin position="11"/>
        <end position="157"/>
    </location>
</feature>
<dbReference type="InterPro" id="IPR012349">
    <property type="entry name" value="Split_barrel_FMN-bd"/>
</dbReference>
<dbReference type="EMBL" id="JACT01000007">
    <property type="protein sequence ID" value="KMS52079.1"/>
    <property type="molecule type" value="Genomic_DNA"/>
</dbReference>
<dbReference type="PANTHER" id="PTHR30466">
    <property type="entry name" value="FLAVIN REDUCTASE"/>
    <property type="match status" value="1"/>
</dbReference>
<dbReference type="GO" id="GO:0006208">
    <property type="term" value="P:pyrimidine nucleobase catabolic process"/>
    <property type="evidence" value="ECO:0007669"/>
    <property type="project" value="TreeGrafter"/>
</dbReference>
<dbReference type="Gene3D" id="2.30.110.10">
    <property type="entry name" value="Electron Transport, Fmn-binding Protein, Chain A"/>
    <property type="match status" value="1"/>
</dbReference>
<evidence type="ECO:0000313" key="4">
    <source>
        <dbReference type="Proteomes" id="UP000052232"/>
    </source>
</evidence>
<dbReference type="AlphaFoldDB" id="A0A0J7XK98"/>
<comment type="caution">
    <text evidence="3">The sequence shown here is derived from an EMBL/GenBank/DDBJ whole genome shotgun (WGS) entry which is preliminary data.</text>
</comment>
<dbReference type="SUPFAM" id="SSF50475">
    <property type="entry name" value="FMN-binding split barrel"/>
    <property type="match status" value="1"/>
</dbReference>
<dbReference type="RefSeq" id="WP_066609089.1">
    <property type="nucleotide sequence ID" value="NZ_KQ130438.1"/>
</dbReference>
<evidence type="ECO:0000256" key="1">
    <source>
        <dbReference type="ARBA" id="ARBA00023002"/>
    </source>
</evidence>
<dbReference type="SMART" id="SM00903">
    <property type="entry name" value="Flavin_Reduct"/>
    <property type="match status" value="1"/>
</dbReference>
<dbReference type="STRING" id="1420583.V473_21980"/>
<dbReference type="Pfam" id="PF01613">
    <property type="entry name" value="Flavin_Reduct"/>
    <property type="match status" value="1"/>
</dbReference>
<organism evidence="3 4">
    <name type="scientific">Sphingobium cupriresistens LL01</name>
    <dbReference type="NCBI Taxonomy" id="1420583"/>
    <lineage>
        <taxon>Bacteria</taxon>
        <taxon>Pseudomonadati</taxon>
        <taxon>Pseudomonadota</taxon>
        <taxon>Alphaproteobacteria</taxon>
        <taxon>Sphingomonadales</taxon>
        <taxon>Sphingomonadaceae</taxon>
        <taxon>Sphingobium</taxon>
    </lineage>
</organism>
<gene>
    <name evidence="3" type="ORF">V473_21980</name>
</gene>